<name>A0ABR0QCC3_GOSAR</name>
<sequence length="49" mass="5990">MEEEEDHEEFPNWVVEDKFEENLELNIENFRREDTKLEMEEDAEMDLGG</sequence>
<organism evidence="1 2">
    <name type="scientific">Gossypium arboreum</name>
    <name type="common">Tree cotton</name>
    <name type="synonym">Gossypium nanking</name>
    <dbReference type="NCBI Taxonomy" id="29729"/>
    <lineage>
        <taxon>Eukaryota</taxon>
        <taxon>Viridiplantae</taxon>
        <taxon>Streptophyta</taxon>
        <taxon>Embryophyta</taxon>
        <taxon>Tracheophyta</taxon>
        <taxon>Spermatophyta</taxon>
        <taxon>Magnoliopsida</taxon>
        <taxon>eudicotyledons</taxon>
        <taxon>Gunneridae</taxon>
        <taxon>Pentapetalae</taxon>
        <taxon>rosids</taxon>
        <taxon>malvids</taxon>
        <taxon>Malvales</taxon>
        <taxon>Malvaceae</taxon>
        <taxon>Malvoideae</taxon>
        <taxon>Gossypium</taxon>
    </lineage>
</organism>
<evidence type="ECO:0000313" key="2">
    <source>
        <dbReference type="Proteomes" id="UP001358586"/>
    </source>
</evidence>
<evidence type="ECO:0000313" key="1">
    <source>
        <dbReference type="EMBL" id="KAK5836643.1"/>
    </source>
</evidence>
<reference evidence="1 2" key="1">
    <citation type="submission" date="2023-03" db="EMBL/GenBank/DDBJ databases">
        <title>WGS of Gossypium arboreum.</title>
        <authorList>
            <person name="Yu D."/>
        </authorList>
    </citation>
    <scope>NUCLEOTIDE SEQUENCE [LARGE SCALE GENOMIC DNA]</scope>
    <source>
        <tissue evidence="1">Leaf</tissue>
    </source>
</reference>
<proteinExistence type="predicted"/>
<keyword evidence="2" id="KW-1185">Reference proteome</keyword>
<gene>
    <name evidence="1" type="ORF">PVK06_012439</name>
</gene>
<dbReference type="EMBL" id="JARKNE010000004">
    <property type="protein sequence ID" value="KAK5836643.1"/>
    <property type="molecule type" value="Genomic_DNA"/>
</dbReference>
<accession>A0ABR0QCC3</accession>
<comment type="caution">
    <text evidence="1">The sequence shown here is derived from an EMBL/GenBank/DDBJ whole genome shotgun (WGS) entry which is preliminary data.</text>
</comment>
<protein>
    <submittedName>
        <fullName evidence="1">Uncharacterized protein</fullName>
    </submittedName>
</protein>
<dbReference type="Proteomes" id="UP001358586">
    <property type="component" value="Chromosome 4"/>
</dbReference>